<keyword evidence="4 9" id="KW-0645">Protease</keyword>
<proteinExistence type="inferred from homology"/>
<keyword evidence="6 9" id="KW-0378">Hydrolase</keyword>
<dbReference type="EC" id="3.4.11.-" evidence="9"/>
<feature type="chain" id="PRO_5046082569" description="Aminopeptidase" evidence="10">
    <location>
        <begin position="23"/>
        <end position="896"/>
    </location>
</feature>
<keyword evidence="8 9" id="KW-0482">Metalloprotease</keyword>
<dbReference type="PANTHER" id="PTHR11533:SF174">
    <property type="entry name" value="PUROMYCIN-SENSITIVE AMINOPEPTIDASE-RELATED"/>
    <property type="match status" value="1"/>
</dbReference>
<evidence type="ECO:0000259" key="13">
    <source>
        <dbReference type="Pfam" id="PF17900"/>
    </source>
</evidence>
<gene>
    <name evidence="14" type="ORF">ABIC75_001602</name>
</gene>
<dbReference type="CDD" id="cd09601">
    <property type="entry name" value="M1_APN-Q_like"/>
    <property type="match status" value="1"/>
</dbReference>
<keyword evidence="5 9" id="KW-0479">Metal-binding</keyword>
<comment type="catalytic activity">
    <reaction evidence="1">
        <text>Release of an N-terminal amino acid, Xaa-|-Yaa- from a peptide, amide or arylamide. Xaa is preferably Ala, but may be most amino acids including Pro (slow action). When a terminal hydrophobic residue is followed by a prolyl residue, the two may be released as an intact Xaa-Pro dipeptide.</text>
        <dbReference type="EC" id="3.4.11.2"/>
    </reaction>
</comment>
<evidence type="ECO:0000313" key="14">
    <source>
        <dbReference type="EMBL" id="MET3651880.1"/>
    </source>
</evidence>
<dbReference type="Gene3D" id="1.10.390.10">
    <property type="entry name" value="Neutral Protease Domain 2"/>
    <property type="match status" value="1"/>
</dbReference>
<dbReference type="InterPro" id="IPR027268">
    <property type="entry name" value="Peptidase_M4/M1_CTD_sf"/>
</dbReference>
<feature type="domain" description="ERAP1-like C-terminal" evidence="12">
    <location>
        <begin position="557"/>
        <end position="878"/>
    </location>
</feature>
<protein>
    <recommendedName>
        <fullName evidence="9">Aminopeptidase</fullName>
        <ecNumber evidence="9">3.4.11.-</ecNumber>
    </recommendedName>
</protein>
<dbReference type="InterPro" id="IPR024571">
    <property type="entry name" value="ERAP1-like_C_dom"/>
</dbReference>
<evidence type="ECO:0000259" key="11">
    <source>
        <dbReference type="Pfam" id="PF01433"/>
    </source>
</evidence>
<evidence type="ECO:0000256" key="4">
    <source>
        <dbReference type="ARBA" id="ARBA00022670"/>
    </source>
</evidence>
<dbReference type="InterPro" id="IPR034016">
    <property type="entry name" value="M1_APN-typ"/>
</dbReference>
<feature type="signal peptide" evidence="10">
    <location>
        <begin position="1"/>
        <end position="22"/>
    </location>
</feature>
<dbReference type="SUPFAM" id="SSF63737">
    <property type="entry name" value="Leukotriene A4 hydrolase N-terminal domain"/>
    <property type="match status" value="1"/>
</dbReference>
<dbReference type="InterPro" id="IPR045357">
    <property type="entry name" value="Aminopeptidase_N-like_N"/>
</dbReference>
<evidence type="ECO:0000313" key="15">
    <source>
        <dbReference type="Proteomes" id="UP001549184"/>
    </source>
</evidence>
<dbReference type="Gene3D" id="1.25.50.20">
    <property type="match status" value="1"/>
</dbReference>
<feature type="domain" description="Peptidase M1 membrane alanine aminopeptidase" evidence="11">
    <location>
        <begin position="265"/>
        <end position="468"/>
    </location>
</feature>
<evidence type="ECO:0000256" key="10">
    <source>
        <dbReference type="SAM" id="SignalP"/>
    </source>
</evidence>
<dbReference type="PRINTS" id="PR00756">
    <property type="entry name" value="ALADIPTASE"/>
</dbReference>
<dbReference type="EMBL" id="JBEPMU010000002">
    <property type="protein sequence ID" value="MET3651880.1"/>
    <property type="molecule type" value="Genomic_DNA"/>
</dbReference>
<dbReference type="GO" id="GO:0016285">
    <property type="term" value="F:alanyl aminopeptidase activity"/>
    <property type="evidence" value="ECO:0007669"/>
    <property type="project" value="UniProtKB-EC"/>
</dbReference>
<dbReference type="Proteomes" id="UP001549184">
    <property type="component" value="Unassembled WGS sequence"/>
</dbReference>
<evidence type="ECO:0000256" key="6">
    <source>
        <dbReference type="ARBA" id="ARBA00022801"/>
    </source>
</evidence>
<dbReference type="InterPro" id="IPR042097">
    <property type="entry name" value="Aminopeptidase_N-like_N_sf"/>
</dbReference>
<evidence type="ECO:0000256" key="1">
    <source>
        <dbReference type="ARBA" id="ARBA00000098"/>
    </source>
</evidence>
<dbReference type="Pfam" id="PF01433">
    <property type="entry name" value="Peptidase_M1"/>
    <property type="match status" value="1"/>
</dbReference>
<keyword evidence="3 9" id="KW-0031">Aminopeptidase</keyword>
<comment type="similarity">
    <text evidence="2 9">Belongs to the peptidase M1 family.</text>
</comment>
<organism evidence="14 15">
    <name type="scientific">Dyella japonica</name>
    <dbReference type="NCBI Taxonomy" id="231455"/>
    <lineage>
        <taxon>Bacteria</taxon>
        <taxon>Pseudomonadati</taxon>
        <taxon>Pseudomonadota</taxon>
        <taxon>Gammaproteobacteria</taxon>
        <taxon>Lysobacterales</taxon>
        <taxon>Rhodanobacteraceae</taxon>
        <taxon>Dyella</taxon>
    </lineage>
</organism>
<dbReference type="Pfam" id="PF17900">
    <property type="entry name" value="Peptidase_M1_N"/>
    <property type="match status" value="1"/>
</dbReference>
<feature type="domain" description="Aminopeptidase N-like N-terminal" evidence="13">
    <location>
        <begin position="39"/>
        <end position="218"/>
    </location>
</feature>
<comment type="cofactor">
    <cofactor evidence="9">
        <name>Zn(2+)</name>
        <dbReference type="ChEBI" id="CHEBI:29105"/>
    </cofactor>
    <text evidence="9">Binds 1 zinc ion per subunit.</text>
</comment>
<dbReference type="InterPro" id="IPR050344">
    <property type="entry name" value="Peptidase_M1_aminopeptidases"/>
</dbReference>
<evidence type="ECO:0000256" key="7">
    <source>
        <dbReference type="ARBA" id="ARBA00022833"/>
    </source>
</evidence>
<keyword evidence="15" id="KW-1185">Reference proteome</keyword>
<dbReference type="SUPFAM" id="SSF55486">
    <property type="entry name" value="Metalloproteases ('zincins'), catalytic domain"/>
    <property type="match status" value="1"/>
</dbReference>
<keyword evidence="10" id="KW-0732">Signal</keyword>
<dbReference type="Pfam" id="PF11838">
    <property type="entry name" value="ERAP1_C"/>
    <property type="match status" value="1"/>
</dbReference>
<dbReference type="InterPro" id="IPR001930">
    <property type="entry name" value="Peptidase_M1"/>
</dbReference>
<evidence type="ECO:0000256" key="9">
    <source>
        <dbReference type="RuleBase" id="RU364040"/>
    </source>
</evidence>
<dbReference type="RefSeq" id="WP_354013307.1">
    <property type="nucleotide sequence ID" value="NZ_JBEPMU010000002.1"/>
</dbReference>
<name>A0ABV2JUB2_9GAMM</name>
<evidence type="ECO:0000256" key="8">
    <source>
        <dbReference type="ARBA" id="ARBA00023049"/>
    </source>
</evidence>
<dbReference type="Gene3D" id="2.60.40.1730">
    <property type="entry name" value="tricorn interacting facor f3 domain"/>
    <property type="match status" value="1"/>
</dbReference>
<dbReference type="InterPro" id="IPR014782">
    <property type="entry name" value="Peptidase_M1_dom"/>
</dbReference>
<dbReference type="Gene3D" id="2.60.40.1910">
    <property type="match status" value="1"/>
</dbReference>
<evidence type="ECO:0000256" key="5">
    <source>
        <dbReference type="ARBA" id="ARBA00022723"/>
    </source>
</evidence>
<dbReference type="PANTHER" id="PTHR11533">
    <property type="entry name" value="PROTEASE M1 ZINC METALLOPROTEASE"/>
    <property type="match status" value="1"/>
</dbReference>
<evidence type="ECO:0000256" key="2">
    <source>
        <dbReference type="ARBA" id="ARBA00010136"/>
    </source>
</evidence>
<comment type="caution">
    <text evidence="14">The sequence shown here is derived from an EMBL/GenBank/DDBJ whole genome shotgun (WGS) entry which is preliminary data.</text>
</comment>
<sequence>MRRFVRPLVLTALAACCGAALAAPAADDQPHGRLPSWAQPESYQLDFKVDPRQQDFSGTTVIKLKLTQASDHLWLHGRELKVSKVTVTDAAGKAHAAKYVDVAPQEGVVRVDFGGVLKPQELTLSFNYTAPLNQQLQGLYKVSHEGQPYAMTQMEPISARYAFPGFDEPGFKTPFDIRLTIPNDEAGVANTKQVKEEKAGEGWKKLTFSTTKPLPTYLVAFGVGPWDVVKGPDISSTPYRADALELRGVAAKGEGHRMQHVLGETPSIVHALEDYYGFGYPWDKLDLLAAPDFSAGAMENPGLVTFRDWLLLIDPDSPANYVRGSFNVTAHELAHQWTGDTVTLAWWDDLWLNEAFATWMQQKVTQKVHPEYRADLDRVRGAQGAMNGDSLVTTRKIRQPITGNGDIETAFDGITYQKGAAVLGMFEGYVGESTFQKGMRAYIQEHKFGNATADDLIDAIATAADKGDNFKQAFKSFLNQPGVPYVQTELAQENGKTVLKLSQSRYLPVGSKGNASQVWGVPMCVRYGTASGSKVSCELFDQATGSMVLEGASKNTWVLPNANGSGYYRFAMVKKDLANLGQQVGKLDDAEQLAYADAVYASFKHGDIDAGDVLAALKPLTSSKTREVALAPLTSFSWIRRNLAQTDAERAKLDAWAKAAYLPRLQQLGYHRKANEADSDSLLRSTLADELALVVKVPEVRAELLKQGDAALKRKADGRLDLGSADADRDLLGVSLGVAVQERGKSAVDALIAEVPQTSDPALRNAILDGLSEAEDPALTTEVRNFALDKKVKVGEMAMLLSGSRYTRAERDASWQWATANYDRIVERTGSFAGGKLPELVGGGGCSQDEADRLQAFFKDRVKQVTGAERGLAQATESTVLCQVLAKKQDAAAILR</sequence>
<evidence type="ECO:0000259" key="12">
    <source>
        <dbReference type="Pfam" id="PF11838"/>
    </source>
</evidence>
<keyword evidence="7 9" id="KW-0862">Zinc</keyword>
<evidence type="ECO:0000256" key="3">
    <source>
        <dbReference type="ARBA" id="ARBA00022438"/>
    </source>
</evidence>
<accession>A0ABV2JUB2</accession>
<reference evidence="14 15" key="1">
    <citation type="submission" date="2024-06" db="EMBL/GenBank/DDBJ databases">
        <title>Sorghum-associated microbial communities from plants grown in Nebraska, USA.</title>
        <authorList>
            <person name="Schachtman D."/>
        </authorList>
    </citation>
    <scope>NUCLEOTIDE SEQUENCE [LARGE SCALE GENOMIC DNA]</scope>
    <source>
        <strain evidence="14 15">1073</strain>
    </source>
</reference>